<evidence type="ECO:0000256" key="1">
    <source>
        <dbReference type="SAM" id="MobiDB-lite"/>
    </source>
</evidence>
<dbReference type="EMBL" id="BAAAQG010000015">
    <property type="protein sequence ID" value="GAA1717165.1"/>
    <property type="molecule type" value="Genomic_DNA"/>
</dbReference>
<proteinExistence type="predicted"/>
<feature type="compositionally biased region" description="Low complexity" evidence="1">
    <location>
        <begin position="145"/>
        <end position="163"/>
    </location>
</feature>
<protein>
    <submittedName>
        <fullName evidence="2">Uncharacterized protein</fullName>
    </submittedName>
</protein>
<gene>
    <name evidence="2" type="ORF">GCM10009831_28870</name>
</gene>
<organism evidence="2 3">
    <name type="scientific">Dietzia cercidiphylli</name>
    <dbReference type="NCBI Taxonomy" id="498199"/>
    <lineage>
        <taxon>Bacteria</taxon>
        <taxon>Bacillati</taxon>
        <taxon>Actinomycetota</taxon>
        <taxon>Actinomycetes</taxon>
        <taxon>Mycobacteriales</taxon>
        <taxon>Dietziaceae</taxon>
        <taxon>Dietzia</taxon>
    </lineage>
</organism>
<name>A0ABP4V874_9ACTN</name>
<reference evidence="3" key="1">
    <citation type="journal article" date="2019" name="Int. J. Syst. Evol. Microbiol.">
        <title>The Global Catalogue of Microorganisms (GCM) 10K type strain sequencing project: providing services to taxonomists for standard genome sequencing and annotation.</title>
        <authorList>
            <consortium name="The Broad Institute Genomics Platform"/>
            <consortium name="The Broad Institute Genome Sequencing Center for Infectious Disease"/>
            <person name="Wu L."/>
            <person name="Ma J."/>
        </authorList>
    </citation>
    <scope>NUCLEOTIDE SEQUENCE [LARGE SCALE GENOMIC DNA]</scope>
    <source>
        <strain evidence="3">JCM 16002</strain>
    </source>
</reference>
<feature type="region of interest" description="Disordered" evidence="1">
    <location>
        <begin position="137"/>
        <end position="185"/>
    </location>
</feature>
<dbReference type="Proteomes" id="UP001500383">
    <property type="component" value="Unassembled WGS sequence"/>
</dbReference>
<feature type="compositionally biased region" description="Acidic residues" evidence="1">
    <location>
        <begin position="164"/>
        <end position="185"/>
    </location>
</feature>
<sequence length="185" mass="19439">MEMSALYYSRYQNVRAEMVSITASGSTITMPLWPLTKFFPQGSLGDMASEAVQLRSQITEQNTRAKVEGLYGTTGSFAVTNGQTVTRTIALGPPATQPRGSDLVGYFTMCAQGTNSAAAQGTGQLYAWSAFEEGWPPPVVIPEDSGSLATGSLGSLGSSGTDPVDPEPPVEEEPPAEDNGDPLDP</sequence>
<accession>A0ABP4V874</accession>
<keyword evidence="3" id="KW-1185">Reference proteome</keyword>
<evidence type="ECO:0000313" key="3">
    <source>
        <dbReference type="Proteomes" id="UP001500383"/>
    </source>
</evidence>
<evidence type="ECO:0000313" key="2">
    <source>
        <dbReference type="EMBL" id="GAA1717165.1"/>
    </source>
</evidence>
<comment type="caution">
    <text evidence="2">The sequence shown here is derived from an EMBL/GenBank/DDBJ whole genome shotgun (WGS) entry which is preliminary data.</text>
</comment>